<keyword evidence="3" id="KW-1185">Reference proteome</keyword>
<feature type="transmembrane region" description="Helical" evidence="1">
    <location>
        <begin position="91"/>
        <end position="111"/>
    </location>
</feature>
<sequence length="131" mass="13448">MTSQAKPPSPVKSAAILLATFAALMLAAALVGAFLVHWALALVAVVVAFYGFSNTQGLWRGWRGARTISILSGVFLVLAGFANASSVSSDSGLVGVVAVGFGLVTIVLLIVPRSSRDWFSAGSGASTPRVR</sequence>
<proteinExistence type="predicted"/>
<keyword evidence="1" id="KW-1133">Transmembrane helix</keyword>
<feature type="transmembrane region" description="Helical" evidence="1">
    <location>
        <begin position="64"/>
        <end position="85"/>
    </location>
</feature>
<dbReference type="AlphaFoldDB" id="A0A4R5FWW5"/>
<keyword evidence="1" id="KW-0812">Transmembrane</keyword>
<evidence type="ECO:0008006" key="4">
    <source>
        <dbReference type="Google" id="ProtNLM"/>
    </source>
</evidence>
<keyword evidence="1" id="KW-0472">Membrane</keyword>
<evidence type="ECO:0000256" key="1">
    <source>
        <dbReference type="SAM" id="Phobius"/>
    </source>
</evidence>
<evidence type="ECO:0000313" key="3">
    <source>
        <dbReference type="Proteomes" id="UP000295136"/>
    </source>
</evidence>
<comment type="caution">
    <text evidence="2">The sequence shown here is derived from an EMBL/GenBank/DDBJ whole genome shotgun (WGS) entry which is preliminary data.</text>
</comment>
<feature type="transmembrane region" description="Helical" evidence="1">
    <location>
        <begin position="12"/>
        <end position="29"/>
    </location>
</feature>
<evidence type="ECO:0000313" key="2">
    <source>
        <dbReference type="EMBL" id="TDE58888.1"/>
    </source>
</evidence>
<dbReference type="Proteomes" id="UP000295136">
    <property type="component" value="Unassembled WGS sequence"/>
</dbReference>
<feature type="transmembrane region" description="Helical" evidence="1">
    <location>
        <begin position="35"/>
        <end position="52"/>
    </location>
</feature>
<protein>
    <recommendedName>
        <fullName evidence="4">Integral membrane protein</fullName>
    </recommendedName>
</protein>
<name>A0A4R5FWW5_9ACTN</name>
<accession>A0A4R5FWW5</accession>
<dbReference type="EMBL" id="SMLD01000007">
    <property type="protein sequence ID" value="TDE58888.1"/>
    <property type="molecule type" value="Genomic_DNA"/>
</dbReference>
<reference evidence="2 3" key="1">
    <citation type="submission" date="2019-03" db="EMBL/GenBank/DDBJ databases">
        <title>Draft genome sequences of novel Actinobacteria.</title>
        <authorList>
            <person name="Sahin N."/>
            <person name="Ay H."/>
            <person name="Saygin H."/>
        </authorList>
    </citation>
    <scope>NUCLEOTIDE SEQUENCE [LARGE SCALE GENOMIC DNA]</scope>
    <source>
        <strain evidence="2 3">6K102</strain>
    </source>
</reference>
<dbReference type="RefSeq" id="WP_132628401.1">
    <property type="nucleotide sequence ID" value="NZ_SMLD01000007.1"/>
</dbReference>
<gene>
    <name evidence="2" type="ORF">E1295_04635</name>
</gene>
<organism evidence="2 3">
    <name type="scientific">Nonomuraea mesophila</name>
    <dbReference type="NCBI Taxonomy" id="2530382"/>
    <lineage>
        <taxon>Bacteria</taxon>
        <taxon>Bacillati</taxon>
        <taxon>Actinomycetota</taxon>
        <taxon>Actinomycetes</taxon>
        <taxon>Streptosporangiales</taxon>
        <taxon>Streptosporangiaceae</taxon>
        <taxon>Nonomuraea</taxon>
    </lineage>
</organism>